<sequence>MAELWIGVAEVLTDPSSGDGDTRAFTNVIVWATSVSTFFAKVTSVFSEYGWTVLGTENVRPVGLEVNFDEEITEIIERAKTNPNACIFATLHYYPSKPA</sequence>
<dbReference type="AlphaFoldDB" id="A0AAU7DJF6"/>
<accession>A0AAU7DJF6</accession>
<evidence type="ECO:0000313" key="1">
    <source>
        <dbReference type="EMBL" id="XBH17222.1"/>
    </source>
</evidence>
<protein>
    <submittedName>
        <fullName evidence="1">Uncharacterized protein</fullName>
    </submittedName>
</protein>
<gene>
    <name evidence="1" type="ORF">P8935_21975</name>
</gene>
<dbReference type="EMBL" id="CP121196">
    <property type="protein sequence ID" value="XBH17222.1"/>
    <property type="molecule type" value="Genomic_DNA"/>
</dbReference>
<organism evidence="1">
    <name type="scientific">Telmatobacter sp. DSM 110680</name>
    <dbReference type="NCBI Taxonomy" id="3036704"/>
    <lineage>
        <taxon>Bacteria</taxon>
        <taxon>Pseudomonadati</taxon>
        <taxon>Acidobacteriota</taxon>
        <taxon>Terriglobia</taxon>
        <taxon>Terriglobales</taxon>
        <taxon>Acidobacteriaceae</taxon>
        <taxon>Telmatobacter</taxon>
    </lineage>
</organism>
<dbReference type="RefSeq" id="WP_348262453.1">
    <property type="nucleotide sequence ID" value="NZ_CP121196.1"/>
</dbReference>
<reference evidence="1" key="1">
    <citation type="submission" date="2023-03" db="EMBL/GenBank/DDBJ databases">
        <title>Edaphobacter sp.</title>
        <authorList>
            <person name="Huber K.J."/>
            <person name="Papendorf J."/>
            <person name="Pilke C."/>
            <person name="Bunk B."/>
            <person name="Sproeer C."/>
            <person name="Pester M."/>
        </authorList>
    </citation>
    <scope>NUCLEOTIDE SEQUENCE</scope>
    <source>
        <strain evidence="1">DSM 110680</strain>
    </source>
</reference>
<name>A0AAU7DJF6_9BACT</name>
<proteinExistence type="predicted"/>